<dbReference type="NCBIfam" id="NF038403">
    <property type="entry name" value="perm_prefix_1"/>
    <property type="match status" value="1"/>
</dbReference>
<keyword evidence="1" id="KW-0472">Membrane</keyword>
<dbReference type="Proteomes" id="UP000449710">
    <property type="component" value="Unassembled WGS sequence"/>
</dbReference>
<gene>
    <name evidence="2" type="ORF">ISALK_07915</name>
</gene>
<accession>A0AA43XL73</accession>
<evidence type="ECO:0000313" key="2">
    <source>
        <dbReference type="EMBL" id="NBG88426.1"/>
    </source>
</evidence>
<reference evidence="2 3" key="1">
    <citation type="submission" date="2019-04" db="EMBL/GenBank/DDBJ databases">
        <title>Isachenkonia alkalipeptolytica gen. nov. sp. nov. a new anaerobic, alkiliphilic organothrophic bacterium capable to reduce synthesized ferrihydrite isolated from a soda lake.</title>
        <authorList>
            <person name="Toshchakov S.V."/>
            <person name="Zavarzina D.G."/>
            <person name="Zhilina T.N."/>
            <person name="Kostrikina N.A."/>
            <person name="Kublanov I.V."/>
        </authorList>
    </citation>
    <scope>NUCLEOTIDE SEQUENCE [LARGE SCALE GENOMIC DNA]</scope>
    <source>
        <strain evidence="2 3">Z-1701</strain>
    </source>
</reference>
<sequence>MQTKDPEINDFIKELLREIRFFPAKKEIEQEYSDHLEDKIRDLIIEERMTREEALFITLEEMGDPREIGKALNEVHNPFLGWALLVSRGLLIVFGAFALHLLISFSSELLFHSTRDIGIEEDLVISEIPIDREIEMDATTYYFDRAVIQNNGEAFILIETLSYTRPPRIRGLFFTSVQDNLGNTYYDLTIPYRSRIFRKDLVLPLKNIAEEAEFLTLEFDRYNRAFEINLPLPERRDPYE</sequence>
<proteinExistence type="predicted"/>
<evidence type="ECO:0000313" key="3">
    <source>
        <dbReference type="Proteomes" id="UP000449710"/>
    </source>
</evidence>
<dbReference type="InterPro" id="IPR047928">
    <property type="entry name" value="Perm_prefix_1"/>
</dbReference>
<evidence type="ECO:0000256" key="1">
    <source>
        <dbReference type="SAM" id="Phobius"/>
    </source>
</evidence>
<keyword evidence="1" id="KW-0812">Transmembrane</keyword>
<dbReference type="EMBL" id="SUMG01000008">
    <property type="protein sequence ID" value="NBG88426.1"/>
    <property type="molecule type" value="Genomic_DNA"/>
</dbReference>
<comment type="caution">
    <text evidence="2">The sequence shown here is derived from an EMBL/GenBank/DDBJ whole genome shotgun (WGS) entry which is preliminary data.</text>
</comment>
<organism evidence="2 3">
    <name type="scientific">Isachenkonia alkalipeptolytica</name>
    <dbReference type="NCBI Taxonomy" id="2565777"/>
    <lineage>
        <taxon>Bacteria</taxon>
        <taxon>Bacillati</taxon>
        <taxon>Bacillota</taxon>
        <taxon>Clostridia</taxon>
        <taxon>Eubacteriales</taxon>
        <taxon>Clostridiaceae</taxon>
        <taxon>Isachenkonia</taxon>
    </lineage>
</organism>
<name>A0AA43XL73_9CLOT</name>
<dbReference type="AlphaFoldDB" id="A0AA43XL73"/>
<keyword evidence="3" id="KW-1185">Reference proteome</keyword>
<feature type="transmembrane region" description="Helical" evidence="1">
    <location>
        <begin position="79"/>
        <end position="103"/>
    </location>
</feature>
<protein>
    <submittedName>
        <fullName evidence="2">Uncharacterized protein</fullName>
    </submittedName>
</protein>
<dbReference type="RefSeq" id="WP_160720989.1">
    <property type="nucleotide sequence ID" value="NZ_SUMG01000008.1"/>
</dbReference>
<keyword evidence="1" id="KW-1133">Transmembrane helix</keyword>